<dbReference type="Proteomes" id="UP000079169">
    <property type="component" value="Unplaced"/>
</dbReference>
<keyword evidence="7" id="KW-1185">Reference proteome</keyword>
<keyword evidence="4" id="KW-0378">Hydrolase</keyword>
<name>A0A3Q0J009_DIACI</name>
<keyword evidence="5" id="KW-0472">Membrane</keyword>
<protein>
    <recommendedName>
        <fullName evidence="3">beta-N-acetylhexosaminidase</fullName>
        <ecNumber evidence="3">3.2.1.52</ecNumber>
    </recommendedName>
</protein>
<evidence type="ECO:0000259" key="6">
    <source>
        <dbReference type="Pfam" id="PF00728"/>
    </source>
</evidence>
<dbReference type="RefSeq" id="XP_026680055.1">
    <property type="nucleotide sequence ID" value="XM_026824254.1"/>
</dbReference>
<feature type="domain" description="Glycoside hydrolase family 20 catalytic" evidence="6">
    <location>
        <begin position="158"/>
        <end position="297"/>
    </location>
</feature>
<evidence type="ECO:0000313" key="7">
    <source>
        <dbReference type="Proteomes" id="UP000079169"/>
    </source>
</evidence>
<dbReference type="EC" id="3.2.1.52" evidence="3"/>
<evidence type="ECO:0000256" key="3">
    <source>
        <dbReference type="ARBA" id="ARBA00012663"/>
    </source>
</evidence>
<dbReference type="InterPro" id="IPR038901">
    <property type="entry name" value="HEXDC-like"/>
</dbReference>
<keyword evidence="5" id="KW-0812">Transmembrane</keyword>
<dbReference type="Pfam" id="PF00728">
    <property type="entry name" value="Glyco_hydro_20"/>
    <property type="match status" value="1"/>
</dbReference>
<dbReference type="Gene3D" id="3.20.20.80">
    <property type="entry name" value="Glycosidases"/>
    <property type="match status" value="1"/>
</dbReference>
<dbReference type="SUPFAM" id="SSF51445">
    <property type="entry name" value="(Trans)glycosidases"/>
    <property type="match status" value="1"/>
</dbReference>
<dbReference type="InterPro" id="IPR017853">
    <property type="entry name" value="GH"/>
</dbReference>
<evidence type="ECO:0000256" key="1">
    <source>
        <dbReference type="ARBA" id="ARBA00001231"/>
    </source>
</evidence>
<dbReference type="GeneID" id="103510116"/>
<comment type="catalytic activity">
    <reaction evidence="1">
        <text>Hydrolysis of terminal non-reducing N-acetyl-D-hexosamine residues in N-acetyl-beta-D-hexosaminides.</text>
        <dbReference type="EC" id="3.2.1.52"/>
    </reaction>
</comment>
<dbReference type="KEGG" id="dci:103510116"/>
<feature type="transmembrane region" description="Helical" evidence="5">
    <location>
        <begin position="21"/>
        <end position="40"/>
    </location>
</feature>
<dbReference type="GO" id="GO:0004563">
    <property type="term" value="F:beta-N-acetylhexosaminidase activity"/>
    <property type="evidence" value="ECO:0007669"/>
    <property type="project" value="UniProtKB-EC"/>
</dbReference>
<gene>
    <name evidence="8" type="primary">LOC103510116</name>
</gene>
<dbReference type="PANTHER" id="PTHR21040">
    <property type="entry name" value="BCDNA.GH04120"/>
    <property type="match status" value="1"/>
</dbReference>
<evidence type="ECO:0000256" key="2">
    <source>
        <dbReference type="ARBA" id="ARBA00006285"/>
    </source>
</evidence>
<organism evidence="7 8">
    <name type="scientific">Diaphorina citri</name>
    <name type="common">Asian citrus psyllid</name>
    <dbReference type="NCBI Taxonomy" id="121845"/>
    <lineage>
        <taxon>Eukaryota</taxon>
        <taxon>Metazoa</taxon>
        <taxon>Ecdysozoa</taxon>
        <taxon>Arthropoda</taxon>
        <taxon>Hexapoda</taxon>
        <taxon>Insecta</taxon>
        <taxon>Pterygota</taxon>
        <taxon>Neoptera</taxon>
        <taxon>Paraneoptera</taxon>
        <taxon>Hemiptera</taxon>
        <taxon>Sternorrhyncha</taxon>
        <taxon>Psylloidea</taxon>
        <taxon>Psyllidae</taxon>
        <taxon>Diaphorininae</taxon>
        <taxon>Diaphorina</taxon>
    </lineage>
</organism>
<evidence type="ECO:0000256" key="5">
    <source>
        <dbReference type="SAM" id="Phobius"/>
    </source>
</evidence>
<evidence type="ECO:0000313" key="8">
    <source>
        <dbReference type="RefSeq" id="XP_026680055.1"/>
    </source>
</evidence>
<reference evidence="8" key="1">
    <citation type="submission" date="2025-08" db="UniProtKB">
        <authorList>
            <consortium name="RefSeq"/>
        </authorList>
    </citation>
    <scope>IDENTIFICATION</scope>
</reference>
<sequence length="535" mass="60848">MSAVSSCPGRIFVTIRRKKSAVLGVTLVTAVVFLCLQYNVGKDAVDEDAKIQPVYDERTSESRSFASESKPVQFISNHFQQPQSLQRQSQQQVYVGTSRKQLYVPPQRIVHFDLKGAPPKVSYLKQVFTLIKQLGATGVLLEWEDMFPWTGPIKELAAGNAYSKDDVKEILTSAKDNDLQVIPLIQTFGHMEFALKYNTFSHLREVPESSQALCPSLNDSLVLVEHMIQQILAIHGSVTYLHVGCDEVFQMGECPRCRPKIREDLFLSHVSNVARLVKKISPHTIPLIWDDMLRHVPAATLSMYKMNTLVEPMCSHLSHRYDHFATLCELLPAAIPSLAINTLATSRGFFNSTLTEPLLSALECSLMPPSSVPILTDPFLWDTLGRCQFPGHGFFLFLQRFNSLQREIADFTNQIDKKRSWLTTYNVRHNFSSPLRVDELLLDHPRLYHSSISMLHSAIDNLQSVYDNFTVAEWIEQNIWPLIEKLDKIQSDGANLKQRKVWQRRPFPILKELERFGLGKGDFSSNHLTVNRPLS</sequence>
<accession>A0A3Q0J009</accession>
<keyword evidence="5" id="KW-1133">Transmembrane helix</keyword>
<evidence type="ECO:0000256" key="4">
    <source>
        <dbReference type="ARBA" id="ARBA00022801"/>
    </source>
</evidence>
<dbReference type="AlphaFoldDB" id="A0A3Q0J009"/>
<dbReference type="PANTHER" id="PTHR21040:SF8">
    <property type="entry name" value="BCDNA.GH04120"/>
    <property type="match status" value="1"/>
</dbReference>
<dbReference type="GO" id="GO:0005975">
    <property type="term" value="P:carbohydrate metabolic process"/>
    <property type="evidence" value="ECO:0007669"/>
    <property type="project" value="InterPro"/>
</dbReference>
<comment type="similarity">
    <text evidence="2">Belongs to the glycosyl hydrolase 20 family.</text>
</comment>
<dbReference type="InterPro" id="IPR015883">
    <property type="entry name" value="Glyco_hydro_20_cat"/>
</dbReference>
<dbReference type="PaxDb" id="121845-A0A3Q0J009"/>
<dbReference type="STRING" id="121845.A0A3Q0J009"/>
<proteinExistence type="inferred from homology"/>